<name>A0A842HWH5_9SPHN</name>
<protein>
    <recommendedName>
        <fullName evidence="3">TIR domain-containing protein</fullName>
    </recommendedName>
</protein>
<dbReference type="RefSeq" id="WP_185801712.1">
    <property type="nucleotide sequence ID" value="NZ_JACJVJ010000002.1"/>
</dbReference>
<sequence length="126" mass="13488">MTDVVIVHAQEDRARAQALAAALSMLDIAVAWDGEAAAAAAVIALWSQDSVACEAVRAAARDASSRETLVSVQIDECRLPFELRLIHTEYLGVGAEDSGDPVWHRVLERIGELVGRPGLGLLENQT</sequence>
<organism evidence="1 2">
    <name type="scientific">Parasphingopyxis marina</name>
    <dbReference type="NCBI Taxonomy" id="2761622"/>
    <lineage>
        <taxon>Bacteria</taxon>
        <taxon>Pseudomonadati</taxon>
        <taxon>Pseudomonadota</taxon>
        <taxon>Alphaproteobacteria</taxon>
        <taxon>Sphingomonadales</taxon>
        <taxon>Sphingomonadaceae</taxon>
        <taxon>Parasphingopyxis</taxon>
    </lineage>
</organism>
<dbReference type="AlphaFoldDB" id="A0A842HWH5"/>
<comment type="caution">
    <text evidence="1">The sequence shown here is derived from an EMBL/GenBank/DDBJ whole genome shotgun (WGS) entry which is preliminary data.</text>
</comment>
<keyword evidence="2" id="KW-1185">Reference proteome</keyword>
<evidence type="ECO:0000313" key="2">
    <source>
        <dbReference type="Proteomes" id="UP000564378"/>
    </source>
</evidence>
<dbReference type="EMBL" id="JACJVJ010000002">
    <property type="protein sequence ID" value="MBC2778458.1"/>
    <property type="molecule type" value="Genomic_DNA"/>
</dbReference>
<gene>
    <name evidence="1" type="ORF">H6P80_12600</name>
</gene>
<accession>A0A842HWH5</accession>
<reference evidence="1 2" key="1">
    <citation type="submission" date="2020-08" db="EMBL/GenBank/DDBJ databases">
        <title>Draft genome sequence of Parasphingopyxis sp. GrpM-11.</title>
        <authorList>
            <person name="Oh J."/>
            <person name="Roh D.-H."/>
        </authorList>
    </citation>
    <scope>NUCLEOTIDE SEQUENCE [LARGE SCALE GENOMIC DNA]</scope>
    <source>
        <strain evidence="1 2">GrpM-11</strain>
    </source>
</reference>
<proteinExistence type="predicted"/>
<evidence type="ECO:0008006" key="3">
    <source>
        <dbReference type="Google" id="ProtNLM"/>
    </source>
</evidence>
<dbReference type="Proteomes" id="UP000564378">
    <property type="component" value="Unassembled WGS sequence"/>
</dbReference>
<evidence type="ECO:0000313" key="1">
    <source>
        <dbReference type="EMBL" id="MBC2778458.1"/>
    </source>
</evidence>